<dbReference type="EMBL" id="FNGA01000002">
    <property type="protein sequence ID" value="SDK76942.1"/>
    <property type="molecule type" value="Genomic_DNA"/>
</dbReference>
<dbReference type="OrthoDB" id="5458942at2"/>
<evidence type="ECO:0000313" key="2">
    <source>
        <dbReference type="Proteomes" id="UP000199053"/>
    </source>
</evidence>
<evidence type="ECO:0000313" key="1">
    <source>
        <dbReference type="EMBL" id="SDK76942.1"/>
    </source>
</evidence>
<name>A0A1G9EL86_9BACT</name>
<proteinExistence type="predicted"/>
<sequence length="67" mass="7933">MTLWRVQTEGDFIVMGNQRRKKLTSNGCNEPFKGRFWCPRKKWFMNSPCPFVNKQECGNYRQICGAL</sequence>
<protein>
    <submittedName>
        <fullName evidence="1">Uncharacterized protein</fullName>
    </submittedName>
</protein>
<reference evidence="2" key="1">
    <citation type="submission" date="2016-10" db="EMBL/GenBank/DDBJ databases">
        <authorList>
            <person name="Varghese N."/>
            <person name="Submissions S."/>
        </authorList>
    </citation>
    <scope>NUCLEOTIDE SEQUENCE [LARGE SCALE GENOMIC DNA]</scope>
    <source>
        <strain evidence="2">DSM 16995</strain>
    </source>
</reference>
<gene>
    <name evidence="1" type="ORF">SAMN05660337_1169</name>
</gene>
<dbReference type="STRING" id="246191.SAMN05660337_1169"/>
<accession>A0A1G9EL86</accession>
<dbReference type="Proteomes" id="UP000199053">
    <property type="component" value="Unassembled WGS sequence"/>
</dbReference>
<dbReference type="AlphaFoldDB" id="A0A1G9EL86"/>
<keyword evidence="2" id="KW-1185">Reference proteome</keyword>
<organism evidence="1 2">
    <name type="scientific">Maridesulfovibrio ferrireducens</name>
    <dbReference type="NCBI Taxonomy" id="246191"/>
    <lineage>
        <taxon>Bacteria</taxon>
        <taxon>Pseudomonadati</taxon>
        <taxon>Thermodesulfobacteriota</taxon>
        <taxon>Desulfovibrionia</taxon>
        <taxon>Desulfovibrionales</taxon>
        <taxon>Desulfovibrionaceae</taxon>
        <taxon>Maridesulfovibrio</taxon>
    </lineage>
</organism>
<dbReference type="RefSeq" id="WP_092159212.1">
    <property type="nucleotide sequence ID" value="NZ_FNGA01000002.1"/>
</dbReference>